<comment type="caution">
    <text evidence="4">The sequence shown here is derived from an EMBL/GenBank/DDBJ whole genome shotgun (WGS) entry which is preliminary data.</text>
</comment>
<feature type="domain" description="Leucine-binding protein" evidence="3">
    <location>
        <begin position="44"/>
        <end position="318"/>
    </location>
</feature>
<dbReference type="AlphaFoldDB" id="D7VLV9"/>
<dbReference type="HOGENOM" id="CLU_756006_0_0_10"/>
<dbReference type="Gene3D" id="3.40.50.2300">
    <property type="match status" value="2"/>
</dbReference>
<dbReference type="EMBL" id="ACHA02000010">
    <property type="protein sequence ID" value="EFK57964.1"/>
    <property type="molecule type" value="Genomic_DNA"/>
</dbReference>
<comment type="similarity">
    <text evidence="1">Belongs to the leucine-binding protein family.</text>
</comment>
<accession>D7VLV9</accession>
<evidence type="ECO:0000256" key="2">
    <source>
        <dbReference type="ARBA" id="ARBA00022729"/>
    </source>
</evidence>
<protein>
    <recommendedName>
        <fullName evidence="3">Leucine-binding protein domain-containing protein</fullName>
    </recommendedName>
</protein>
<evidence type="ECO:0000313" key="5">
    <source>
        <dbReference type="Proteomes" id="UP000006258"/>
    </source>
</evidence>
<evidence type="ECO:0000259" key="3">
    <source>
        <dbReference type="Pfam" id="PF13458"/>
    </source>
</evidence>
<dbReference type="Proteomes" id="UP000006258">
    <property type="component" value="Unassembled WGS sequence"/>
</dbReference>
<reference evidence="4" key="1">
    <citation type="submission" date="2010-07" db="EMBL/GenBank/DDBJ databases">
        <authorList>
            <person name="Muzny D."/>
            <person name="Qin X."/>
            <person name="Buhay C."/>
            <person name="Dugan-Rocha S."/>
            <person name="Ding Y."/>
            <person name="Chen G."/>
            <person name="Hawes A."/>
            <person name="Holder M."/>
            <person name="Jhangiani S."/>
            <person name="Johnson A."/>
            <person name="Khan Z."/>
            <person name="Li Z."/>
            <person name="Liu W."/>
            <person name="Liu X."/>
            <person name="Perez L."/>
            <person name="Shen H."/>
            <person name="Wang Q."/>
            <person name="Watt J."/>
            <person name="Xi L."/>
            <person name="Xin Y."/>
            <person name="Zhou J."/>
            <person name="Deng J."/>
            <person name="Jiang H."/>
            <person name="Liu Y."/>
            <person name="Qu J."/>
            <person name="Song X.-Z."/>
            <person name="Zhang L."/>
            <person name="Villasana D."/>
            <person name="Johnson A."/>
            <person name="Liu J."/>
            <person name="Liyanage D."/>
            <person name="Lorensuhewa L."/>
            <person name="Robinson T."/>
            <person name="Song A."/>
            <person name="Song B.-B."/>
            <person name="Dinh H."/>
            <person name="Thornton R."/>
            <person name="Coyle M."/>
            <person name="Francisco L."/>
            <person name="Jackson L."/>
            <person name="Javaid M."/>
            <person name="Korchina V."/>
            <person name="Kovar C."/>
            <person name="Mata R."/>
            <person name="Mathew T."/>
            <person name="Ngo R."/>
            <person name="Nguyen L."/>
            <person name="Nguyen N."/>
            <person name="Okwuonu G."/>
            <person name="Ongeri F."/>
            <person name="Pham C."/>
            <person name="Simmons D."/>
            <person name="Wilczek-Boney K."/>
            <person name="Hale W."/>
            <person name="Jakkamsetti A."/>
            <person name="Pham P."/>
            <person name="Ruth R."/>
            <person name="San Lucas F."/>
            <person name="Warren J."/>
            <person name="Zhang J."/>
            <person name="Zhao Z."/>
            <person name="Zhou C."/>
            <person name="Zhu D."/>
            <person name="Lee S."/>
            <person name="Bess C."/>
            <person name="Blankenburg K."/>
            <person name="Forbes L."/>
            <person name="Fu Q."/>
            <person name="Gubbala S."/>
            <person name="Hirani K."/>
            <person name="Jayaseelan J.C."/>
            <person name="Lara F."/>
            <person name="Munidasa M."/>
            <person name="Palculict T."/>
            <person name="Patil S."/>
            <person name="Pu L.-L."/>
            <person name="Saada N."/>
            <person name="Tang L."/>
            <person name="Weissenberger G."/>
            <person name="Zhu Y."/>
            <person name="Hemphill L."/>
            <person name="Shang Y."/>
            <person name="Youmans B."/>
            <person name="Ayvaz T."/>
            <person name="Ross M."/>
            <person name="Santibanez J."/>
            <person name="Aqrawi P."/>
            <person name="Gross S."/>
            <person name="Joshi V."/>
            <person name="Fowler G."/>
            <person name="Nazareth L."/>
            <person name="Reid J."/>
            <person name="Worley K."/>
            <person name="Petrosino J."/>
            <person name="Highlander S."/>
            <person name="Gibbs R."/>
        </authorList>
    </citation>
    <scope>NUCLEOTIDE SEQUENCE [LARGE SCALE GENOMIC DNA]</scope>
    <source>
        <strain evidence="4">ATCC 33861</strain>
    </source>
</reference>
<dbReference type="eggNOG" id="COG0683">
    <property type="taxonomic scope" value="Bacteria"/>
</dbReference>
<keyword evidence="5" id="KW-1185">Reference proteome</keyword>
<gene>
    <name evidence="4" type="ORF">HMPREF0766_11956</name>
</gene>
<proteinExistence type="inferred from homology"/>
<dbReference type="InterPro" id="IPR028082">
    <property type="entry name" value="Peripla_BP_I"/>
</dbReference>
<evidence type="ECO:0000313" key="4">
    <source>
        <dbReference type="EMBL" id="EFK57964.1"/>
    </source>
</evidence>
<dbReference type="Pfam" id="PF13458">
    <property type="entry name" value="Peripla_BP_6"/>
    <property type="match status" value="1"/>
</dbReference>
<evidence type="ECO:0000256" key="1">
    <source>
        <dbReference type="ARBA" id="ARBA00010062"/>
    </source>
</evidence>
<sequence>MFGMLVINLKTYMNKSVDLAIDINSQTGMKLHASAQQVEVCNYHIGMILPVHTEQNIAKSFQKGIKSALKDINNPVSEISTELVAQSSASRYTEAIVKLFEFEEVDLIIGLFSAHEISTVAKLAEKYRKPIIACHLGEHLPLYTEKYTYLYVHSLSIWQHVWALGHWAVSQLGQKGLFVTDLYDGGYGFGAFLDLGMNQGSEDSTLFFHLVPSTHDNSLDLTAFYDVLDRDRPDFIYASFNGAQAGRFLEAYANSPYCDIPLVGLPFLFDNGTPAPENLKAYTSLILSAETVDHIYESWGRRLAESLRKLSGQQEELNQSIQSLATAFLSTWQLNDLSTDIVILKQNESEYIHEKSIVYHIAPLGADNEKLQNMLTDINSAWTNSYLTR</sequence>
<dbReference type="STRING" id="525373.HMPREF0766_11956"/>
<keyword evidence="2" id="KW-0732">Signal</keyword>
<dbReference type="SUPFAM" id="SSF53822">
    <property type="entry name" value="Periplasmic binding protein-like I"/>
    <property type="match status" value="1"/>
</dbReference>
<name>D7VLV9_SPHSI</name>
<organism evidence="4 5">
    <name type="scientific">Sphingobacterium spiritivorum ATCC 33861</name>
    <dbReference type="NCBI Taxonomy" id="525373"/>
    <lineage>
        <taxon>Bacteria</taxon>
        <taxon>Pseudomonadati</taxon>
        <taxon>Bacteroidota</taxon>
        <taxon>Sphingobacteriia</taxon>
        <taxon>Sphingobacteriales</taxon>
        <taxon>Sphingobacteriaceae</taxon>
        <taxon>Sphingobacterium</taxon>
    </lineage>
</organism>
<dbReference type="InterPro" id="IPR028081">
    <property type="entry name" value="Leu-bd"/>
</dbReference>